<dbReference type="STRING" id="314256.OG2516_08596"/>
<comment type="caution">
    <text evidence="2">The sequence shown here is derived from an EMBL/GenBank/DDBJ whole genome shotgun (WGS) entry which is preliminary data.</text>
</comment>
<dbReference type="EMBL" id="AAOT01000068">
    <property type="protein sequence ID" value="EAR49463.1"/>
    <property type="molecule type" value="Genomic_DNA"/>
</dbReference>
<evidence type="ECO:0000313" key="2">
    <source>
        <dbReference type="EMBL" id="EAR49463.1"/>
    </source>
</evidence>
<dbReference type="Pfam" id="PF23368">
    <property type="entry name" value="DUF7092"/>
    <property type="match status" value="1"/>
</dbReference>
<proteinExistence type="predicted"/>
<keyword evidence="3" id="KW-1185">Reference proteome</keyword>
<dbReference type="HOGENOM" id="CLU_2660408_0_0_5"/>
<dbReference type="Proteomes" id="UP000003635">
    <property type="component" value="Unassembled WGS sequence"/>
</dbReference>
<dbReference type="AlphaFoldDB" id="Q2C9V3"/>
<dbReference type="InterPro" id="IPR055518">
    <property type="entry name" value="DUF7092"/>
</dbReference>
<evidence type="ECO:0000313" key="3">
    <source>
        <dbReference type="Proteomes" id="UP000003635"/>
    </source>
</evidence>
<feature type="non-terminal residue" evidence="2">
    <location>
        <position position="76"/>
    </location>
</feature>
<dbReference type="RefSeq" id="WP_007255232.1">
    <property type="nucleotide sequence ID" value="NZ_CH724107.1"/>
</dbReference>
<organism evidence="2 3">
    <name type="scientific">Oceanicola granulosus (strain ATCC BAA-861 / DSM 15982 / KCTC 12143 / HTCC2516)</name>
    <dbReference type="NCBI Taxonomy" id="314256"/>
    <lineage>
        <taxon>Bacteria</taxon>
        <taxon>Pseudomonadati</taxon>
        <taxon>Pseudomonadota</taxon>
        <taxon>Alphaproteobacteria</taxon>
        <taxon>Rhodobacterales</taxon>
        <taxon>Roseobacteraceae</taxon>
        <taxon>Oceanicola</taxon>
    </lineage>
</organism>
<evidence type="ECO:0000259" key="1">
    <source>
        <dbReference type="Pfam" id="PF23368"/>
    </source>
</evidence>
<reference evidence="2 3" key="1">
    <citation type="journal article" date="2010" name="J. Bacteriol.">
        <title>Genome sequences of Oceanicola granulosus HTCC2516(T) and Oceanicola batsensis HTCC2597(TDelta).</title>
        <authorList>
            <person name="Thrash J.C."/>
            <person name="Cho J.C."/>
            <person name="Vergin K.L."/>
            <person name="Giovannoni S.J."/>
        </authorList>
    </citation>
    <scope>NUCLEOTIDE SEQUENCE [LARGE SCALE GENOMIC DNA]</scope>
    <source>
        <strain evidence="3">ATCC BAA-861 / DSM 15982 / KCTC 12143 / HTCC2516</strain>
    </source>
</reference>
<protein>
    <recommendedName>
        <fullName evidence="1">DUF7092 domain-containing protein</fullName>
    </recommendedName>
</protein>
<feature type="domain" description="DUF7092" evidence="1">
    <location>
        <begin position="21"/>
        <end position="76"/>
    </location>
</feature>
<gene>
    <name evidence="2" type="ORF">OG2516_08596</name>
</gene>
<sequence>MSRTPGTVIAVGRTPPRFRGHGIYLDGTSAAARATALSFDDATGELVLEDVGARWPYDEIRRLRDQAGGDQAVLRL</sequence>
<name>Q2C9V3_OCEGH</name>
<accession>Q2C9V3</accession>